<keyword evidence="3" id="KW-1185">Reference proteome</keyword>
<reference evidence="2 3" key="1">
    <citation type="submission" date="2023-10" db="EMBL/GenBank/DDBJ databases">
        <authorList>
            <person name="Venkata Ramana C."/>
            <person name="Sasikala C."/>
            <person name="Dhurka M."/>
        </authorList>
    </citation>
    <scope>NUCLEOTIDE SEQUENCE [LARGE SCALE GENOMIC DNA]</scope>
    <source>
        <strain evidence="2 3">KCTC 32151</strain>
    </source>
</reference>
<feature type="signal peptide" evidence="1">
    <location>
        <begin position="1"/>
        <end position="21"/>
    </location>
</feature>
<evidence type="ECO:0000256" key="1">
    <source>
        <dbReference type="SAM" id="SignalP"/>
    </source>
</evidence>
<feature type="chain" id="PRO_5045411297" evidence="1">
    <location>
        <begin position="22"/>
        <end position="80"/>
    </location>
</feature>
<proteinExistence type="predicted"/>
<evidence type="ECO:0000313" key="2">
    <source>
        <dbReference type="EMBL" id="MDV6226168.1"/>
    </source>
</evidence>
<sequence>MMKRLALIAALALFMPASALANSCPILMSEIDEAMQVASLSDGDRARVEELRAQGQVQHEAGDHAASMQSLGEAKRILGL</sequence>
<dbReference type="EMBL" id="JAWLIP010000003">
    <property type="protein sequence ID" value="MDV6226168.1"/>
    <property type="molecule type" value="Genomic_DNA"/>
</dbReference>
<evidence type="ECO:0000313" key="3">
    <source>
        <dbReference type="Proteomes" id="UP001185659"/>
    </source>
</evidence>
<name>A0ABU4AIX1_9HYPH</name>
<gene>
    <name evidence="2" type="ORF">R2G56_07700</name>
</gene>
<comment type="caution">
    <text evidence="2">The sequence shown here is derived from an EMBL/GenBank/DDBJ whole genome shotgun (WGS) entry which is preliminary data.</text>
</comment>
<protein>
    <submittedName>
        <fullName evidence="2">Uncharacterized protein</fullName>
    </submittedName>
</protein>
<organism evidence="2 3">
    <name type="scientific">Nitratireductor aquimarinus</name>
    <dbReference type="NCBI Taxonomy" id="889300"/>
    <lineage>
        <taxon>Bacteria</taxon>
        <taxon>Pseudomonadati</taxon>
        <taxon>Pseudomonadota</taxon>
        <taxon>Alphaproteobacteria</taxon>
        <taxon>Hyphomicrobiales</taxon>
        <taxon>Phyllobacteriaceae</taxon>
        <taxon>Nitratireductor</taxon>
    </lineage>
</organism>
<accession>A0ABU4AIX1</accession>
<keyword evidence="1" id="KW-0732">Signal</keyword>
<dbReference type="Proteomes" id="UP001185659">
    <property type="component" value="Unassembled WGS sequence"/>
</dbReference>